<accession>A0A371G4A5</accession>
<organism evidence="1 2">
    <name type="scientific">Mucuna pruriens</name>
    <name type="common">Velvet bean</name>
    <name type="synonym">Dolichos pruriens</name>
    <dbReference type="NCBI Taxonomy" id="157652"/>
    <lineage>
        <taxon>Eukaryota</taxon>
        <taxon>Viridiplantae</taxon>
        <taxon>Streptophyta</taxon>
        <taxon>Embryophyta</taxon>
        <taxon>Tracheophyta</taxon>
        <taxon>Spermatophyta</taxon>
        <taxon>Magnoliopsida</taxon>
        <taxon>eudicotyledons</taxon>
        <taxon>Gunneridae</taxon>
        <taxon>Pentapetalae</taxon>
        <taxon>rosids</taxon>
        <taxon>fabids</taxon>
        <taxon>Fabales</taxon>
        <taxon>Fabaceae</taxon>
        <taxon>Papilionoideae</taxon>
        <taxon>50 kb inversion clade</taxon>
        <taxon>NPAAA clade</taxon>
        <taxon>indigoferoid/millettioid clade</taxon>
        <taxon>Phaseoleae</taxon>
        <taxon>Mucuna</taxon>
    </lineage>
</organism>
<sequence>MTQDKRKTHVSKNLQPFEGGIIAFGGNQHGKVYGIGKMGKSPLPIVEDVLYLKEINYHLLNISQFCGSIFMCSKKSDQATFSFAKRHKNLYKILIKELNNQNVTYLIFKEYEKWIYQISLSMLI</sequence>
<reference evidence="1" key="1">
    <citation type="submission" date="2018-05" db="EMBL/GenBank/DDBJ databases">
        <title>Draft genome of Mucuna pruriens seed.</title>
        <authorList>
            <person name="Nnadi N.E."/>
            <person name="Vos R."/>
            <person name="Hasami M.H."/>
            <person name="Devisetty U.K."/>
            <person name="Aguiy J.C."/>
        </authorList>
    </citation>
    <scope>NUCLEOTIDE SEQUENCE [LARGE SCALE GENOMIC DNA]</scope>
    <source>
        <strain evidence="1">JCA_2017</strain>
    </source>
</reference>
<dbReference type="Proteomes" id="UP000257109">
    <property type="component" value="Unassembled WGS sequence"/>
</dbReference>
<dbReference type="AlphaFoldDB" id="A0A371G4A5"/>
<proteinExistence type="predicted"/>
<name>A0A371G4A5_MUCPR</name>
<dbReference type="EMBL" id="QJKJ01006863">
    <property type="protein sequence ID" value="RDX85153.1"/>
    <property type="molecule type" value="Genomic_DNA"/>
</dbReference>
<gene>
    <name evidence="1" type="ORF">CR513_33695</name>
</gene>
<evidence type="ECO:0000313" key="1">
    <source>
        <dbReference type="EMBL" id="RDX85153.1"/>
    </source>
</evidence>
<feature type="non-terminal residue" evidence="1">
    <location>
        <position position="1"/>
    </location>
</feature>
<dbReference type="OrthoDB" id="1749378at2759"/>
<comment type="caution">
    <text evidence="1">The sequence shown here is derived from an EMBL/GenBank/DDBJ whole genome shotgun (WGS) entry which is preliminary data.</text>
</comment>
<evidence type="ECO:0000313" key="2">
    <source>
        <dbReference type="Proteomes" id="UP000257109"/>
    </source>
</evidence>
<protein>
    <submittedName>
        <fullName evidence="1">Uncharacterized protein</fullName>
    </submittedName>
</protein>
<keyword evidence="2" id="KW-1185">Reference proteome</keyword>